<organism evidence="2 3">
    <name type="scientific">Bradyrhizobium retamae</name>
    <dbReference type="NCBI Taxonomy" id="1300035"/>
    <lineage>
        <taxon>Bacteria</taxon>
        <taxon>Pseudomonadati</taxon>
        <taxon>Pseudomonadota</taxon>
        <taxon>Alphaproteobacteria</taxon>
        <taxon>Hyphomicrobiales</taxon>
        <taxon>Nitrobacteraceae</taxon>
        <taxon>Bradyrhizobium</taxon>
    </lineage>
</organism>
<reference evidence="2 3" key="1">
    <citation type="submission" date="2014-03" db="EMBL/GenBank/DDBJ databases">
        <title>Bradyrhizobium valentinum sp. nov., isolated from effective nodules of Lupinus mariae-josephae, a lupine endemic of basic-lime soils in Eastern Spain.</title>
        <authorList>
            <person name="Duran D."/>
            <person name="Rey L."/>
            <person name="Navarro A."/>
            <person name="Busquets A."/>
            <person name="Imperial J."/>
            <person name="Ruiz-Argueso T."/>
        </authorList>
    </citation>
    <scope>NUCLEOTIDE SEQUENCE [LARGE SCALE GENOMIC DNA]</scope>
    <source>
        <strain evidence="2 3">Ro19</strain>
    </source>
</reference>
<dbReference type="Proteomes" id="UP000052023">
    <property type="component" value="Unassembled WGS sequence"/>
</dbReference>
<evidence type="ECO:0000256" key="1">
    <source>
        <dbReference type="SAM" id="Phobius"/>
    </source>
</evidence>
<gene>
    <name evidence="2" type="ORF">CQ13_30080</name>
</gene>
<keyword evidence="1" id="KW-0812">Transmembrane</keyword>
<dbReference type="OrthoDB" id="482757at2"/>
<evidence type="ECO:0000313" key="3">
    <source>
        <dbReference type="Proteomes" id="UP000052023"/>
    </source>
</evidence>
<dbReference type="RefSeq" id="WP_057845418.1">
    <property type="nucleotide sequence ID" value="NZ_LLYA01000167.1"/>
</dbReference>
<keyword evidence="1" id="KW-0472">Membrane</keyword>
<dbReference type="EMBL" id="LLYA01000167">
    <property type="protein sequence ID" value="KRR22181.1"/>
    <property type="molecule type" value="Genomic_DNA"/>
</dbReference>
<feature type="transmembrane region" description="Helical" evidence="1">
    <location>
        <begin position="243"/>
        <end position="265"/>
    </location>
</feature>
<name>A0A0R3MVY3_9BRAD</name>
<keyword evidence="1" id="KW-1133">Transmembrane helix</keyword>
<sequence length="277" mass="30355">MAKWTYEATKKGYAKLWDSIEIKSTDAKNADRFAKLIIKGETKYREVEAVTGVPWFFLGALHMRESSCNFAGVLHNGEHIIGTRKKTKLVPAGRGPFKTWAEAAIDALDLKNLRGIAWCPSRMGYEGERFNGLGYTGKGINSPYVWAGSNHEQTGKYVADHVWDKNFDDPQIGTLTVLKALCALRPDIDEAMHENHVSPPPPMTTKNKVVVGGTIATTTGGAVAGGASYFDQIQPFLEVFSKYGTTIATTLTVAAVVGCVGWWLYEKYEAKQANVSA</sequence>
<evidence type="ECO:0000313" key="2">
    <source>
        <dbReference type="EMBL" id="KRR22181.1"/>
    </source>
</evidence>
<dbReference type="AlphaFoldDB" id="A0A0R3MVY3"/>
<proteinExistence type="predicted"/>
<accession>A0A0R3MVY3</accession>
<protein>
    <submittedName>
        <fullName evidence="2">Uncharacterized protein</fullName>
    </submittedName>
</protein>
<keyword evidence="3" id="KW-1185">Reference proteome</keyword>
<comment type="caution">
    <text evidence="2">The sequence shown here is derived from an EMBL/GenBank/DDBJ whole genome shotgun (WGS) entry which is preliminary data.</text>
</comment>